<evidence type="ECO:0000313" key="1">
    <source>
        <dbReference type="EMBL" id="UTO28047.1"/>
    </source>
</evidence>
<keyword evidence="2" id="KW-1185">Reference proteome</keyword>
<accession>A0ABY5ES06</accession>
<dbReference type="Proteomes" id="UP001059475">
    <property type="component" value="Chromosome"/>
</dbReference>
<name>A0ABY5ES06_9HYPH</name>
<gene>
    <name evidence="1" type="ORF">NMK50_07520</name>
</gene>
<proteinExistence type="predicted"/>
<organism evidence="1 2">
    <name type="scientific">Bartonella harrusi</name>
    <dbReference type="NCBI Taxonomy" id="2961895"/>
    <lineage>
        <taxon>Bacteria</taxon>
        <taxon>Pseudomonadati</taxon>
        <taxon>Pseudomonadota</taxon>
        <taxon>Alphaproteobacteria</taxon>
        <taxon>Hyphomicrobiales</taxon>
        <taxon>Bartonellaceae</taxon>
        <taxon>Bartonella</taxon>
    </lineage>
</organism>
<evidence type="ECO:0000313" key="2">
    <source>
        <dbReference type="Proteomes" id="UP001059475"/>
    </source>
</evidence>
<protein>
    <submittedName>
        <fullName evidence="1">Uncharacterized protein</fullName>
    </submittedName>
</protein>
<dbReference type="EMBL" id="CP101114">
    <property type="protein sequence ID" value="UTO28047.1"/>
    <property type="molecule type" value="Genomic_DNA"/>
</dbReference>
<dbReference type="RefSeq" id="WP_254769955.1">
    <property type="nucleotide sequence ID" value="NZ_CP101114.1"/>
</dbReference>
<reference evidence="1" key="1">
    <citation type="submission" date="2022-07" db="EMBL/GenBank/DDBJ databases">
        <title>First report of Bartonella spp. in marsupials in Brazil, with a description of Bartonella harrusi sp. nov. and new proposal for taxonomic reclassification of species of the genus Bartonella.</title>
        <authorList>
            <person name="Amaral R.B."/>
        </authorList>
    </citation>
    <scope>NUCLEOTIDE SEQUENCE</scope>
    <source>
        <strain evidence="1">117A</strain>
    </source>
</reference>
<sequence>MKSGREGLIIIKQCSYKCFTKHNERDADNQRHIDAECKQWGRQDNRSWNALQNKADLRHKAIAVNNALQGQNKVLSDTLRAEVKKAWNNRYDNKNGERRKTSNILFLT</sequence>